<dbReference type="Proteomes" id="UP001057452">
    <property type="component" value="Chromosome 17"/>
</dbReference>
<protein>
    <submittedName>
        <fullName evidence="1">Uncharacterized protein</fullName>
    </submittedName>
</protein>
<name>A0ACB9W9F1_CHAAC</name>
<gene>
    <name evidence="1" type="ORF">KUCAC02_018462</name>
</gene>
<organism evidence="1 2">
    <name type="scientific">Chaenocephalus aceratus</name>
    <name type="common">Blackfin icefish</name>
    <name type="synonym">Chaenichthys aceratus</name>
    <dbReference type="NCBI Taxonomy" id="36190"/>
    <lineage>
        <taxon>Eukaryota</taxon>
        <taxon>Metazoa</taxon>
        <taxon>Chordata</taxon>
        <taxon>Craniata</taxon>
        <taxon>Vertebrata</taxon>
        <taxon>Euteleostomi</taxon>
        <taxon>Actinopterygii</taxon>
        <taxon>Neopterygii</taxon>
        <taxon>Teleostei</taxon>
        <taxon>Neoteleostei</taxon>
        <taxon>Acanthomorphata</taxon>
        <taxon>Eupercaria</taxon>
        <taxon>Perciformes</taxon>
        <taxon>Notothenioidei</taxon>
        <taxon>Channichthyidae</taxon>
        <taxon>Chaenocephalus</taxon>
    </lineage>
</organism>
<accession>A0ACB9W9F1</accession>
<comment type="caution">
    <text evidence="1">The sequence shown here is derived from an EMBL/GenBank/DDBJ whole genome shotgun (WGS) entry which is preliminary data.</text>
</comment>
<proteinExistence type="predicted"/>
<evidence type="ECO:0000313" key="2">
    <source>
        <dbReference type="Proteomes" id="UP001057452"/>
    </source>
</evidence>
<dbReference type="EMBL" id="CM043801">
    <property type="protein sequence ID" value="KAI4809588.1"/>
    <property type="molecule type" value="Genomic_DNA"/>
</dbReference>
<evidence type="ECO:0000313" key="1">
    <source>
        <dbReference type="EMBL" id="KAI4809588.1"/>
    </source>
</evidence>
<reference evidence="1" key="1">
    <citation type="submission" date="2022-05" db="EMBL/GenBank/DDBJ databases">
        <title>Chromosome-level genome of Chaenocephalus aceratus.</title>
        <authorList>
            <person name="Park H."/>
        </authorList>
    </citation>
    <scope>NUCLEOTIDE SEQUENCE</scope>
    <source>
        <strain evidence="1">KU_202001</strain>
    </source>
</reference>
<sequence length="126" mass="14159">MAATQRGVRGQISSGTTQLQRSEGIPPHDVKCPCEMCNLTAPRRQRTESRSDIYYIGVDKQPTSARETNSPAAFDELFKFHFVLSLSDEECLALIYTFVLASVYSITSTLEQQLRPSVNCRQKLKV</sequence>
<keyword evidence="2" id="KW-1185">Reference proteome</keyword>